<comment type="caution">
    <text evidence="1">The sequence shown here is derived from an EMBL/GenBank/DDBJ whole genome shotgun (WGS) entry which is preliminary data.</text>
</comment>
<dbReference type="EMBL" id="BGZK01001864">
    <property type="protein sequence ID" value="GBP87493.1"/>
    <property type="molecule type" value="Genomic_DNA"/>
</dbReference>
<accession>A0A4C1ZK02</accession>
<dbReference type="InterPro" id="IPR001888">
    <property type="entry name" value="Transposase_1"/>
</dbReference>
<dbReference type="InterPro" id="IPR036397">
    <property type="entry name" value="RNaseH_sf"/>
</dbReference>
<name>A0A4C1ZK02_EUMVA</name>
<dbReference type="InterPro" id="IPR052709">
    <property type="entry name" value="Transposase-MT_Hybrid"/>
</dbReference>
<dbReference type="Proteomes" id="UP000299102">
    <property type="component" value="Unassembled WGS sequence"/>
</dbReference>
<reference evidence="1 2" key="1">
    <citation type="journal article" date="2019" name="Commun. Biol.">
        <title>The bagworm genome reveals a unique fibroin gene that provides high tensile strength.</title>
        <authorList>
            <person name="Kono N."/>
            <person name="Nakamura H."/>
            <person name="Ohtoshi R."/>
            <person name="Tomita M."/>
            <person name="Numata K."/>
            <person name="Arakawa K."/>
        </authorList>
    </citation>
    <scope>NUCLEOTIDE SEQUENCE [LARGE SCALE GENOMIC DNA]</scope>
</reference>
<evidence type="ECO:0000313" key="2">
    <source>
        <dbReference type="Proteomes" id="UP000299102"/>
    </source>
</evidence>
<dbReference type="GO" id="GO:0003676">
    <property type="term" value="F:nucleic acid binding"/>
    <property type="evidence" value="ECO:0007669"/>
    <property type="project" value="InterPro"/>
</dbReference>
<dbReference type="OrthoDB" id="616263at2759"/>
<evidence type="ECO:0000313" key="1">
    <source>
        <dbReference type="EMBL" id="GBP87493.1"/>
    </source>
</evidence>
<organism evidence="1 2">
    <name type="scientific">Eumeta variegata</name>
    <name type="common">Bagworm moth</name>
    <name type="synonym">Eumeta japonica</name>
    <dbReference type="NCBI Taxonomy" id="151549"/>
    <lineage>
        <taxon>Eukaryota</taxon>
        <taxon>Metazoa</taxon>
        <taxon>Ecdysozoa</taxon>
        <taxon>Arthropoda</taxon>
        <taxon>Hexapoda</taxon>
        <taxon>Insecta</taxon>
        <taxon>Pterygota</taxon>
        <taxon>Neoptera</taxon>
        <taxon>Endopterygota</taxon>
        <taxon>Lepidoptera</taxon>
        <taxon>Glossata</taxon>
        <taxon>Ditrysia</taxon>
        <taxon>Tineoidea</taxon>
        <taxon>Psychidae</taxon>
        <taxon>Oiketicinae</taxon>
        <taxon>Eumeta</taxon>
    </lineage>
</organism>
<dbReference type="PANTHER" id="PTHR46060">
    <property type="entry name" value="MARINER MOS1 TRANSPOSASE-LIKE PROTEIN"/>
    <property type="match status" value="1"/>
</dbReference>
<gene>
    <name evidence="1" type="ORF">EVAR_59986_1</name>
</gene>
<proteinExistence type="predicted"/>
<sequence length="176" mass="20480">MRLPLVREHVDAELEESMEEDSSQAQKELALILEVTQQVVSHALKSLEMIHKQAKPNIHGKKIMLCIWWDQLGMVYYELLNRSETITGTLYRTQLMRLSQALKDKRPQLQHYSRYDKIILLHNNARPHVAVPVKNYLKTLDWEVLPHAPYSPNIAPSDYHLFRSMAHAVRAAVHIV</sequence>
<dbReference type="AlphaFoldDB" id="A0A4C1ZK02"/>
<protein>
    <submittedName>
        <fullName evidence="1">Mariner Mos1 transposase</fullName>
    </submittedName>
</protein>
<keyword evidence="2" id="KW-1185">Reference proteome</keyword>
<dbReference type="Pfam" id="PF01359">
    <property type="entry name" value="Transposase_1"/>
    <property type="match status" value="1"/>
</dbReference>
<dbReference type="STRING" id="151549.A0A4C1ZK02"/>
<dbReference type="PANTHER" id="PTHR46060:SF1">
    <property type="entry name" value="MARINER MOS1 TRANSPOSASE-LIKE PROTEIN"/>
    <property type="match status" value="1"/>
</dbReference>
<dbReference type="Gene3D" id="3.30.420.10">
    <property type="entry name" value="Ribonuclease H-like superfamily/Ribonuclease H"/>
    <property type="match status" value="1"/>
</dbReference>